<dbReference type="OrthoDB" id="6171862at2"/>
<dbReference type="AlphaFoldDB" id="A0A5S5MBK4"/>
<organism evidence="1 2">
    <name type="scientific">Desulfobotulus mexicanus</name>
    <dbReference type="NCBI Taxonomy" id="2586642"/>
    <lineage>
        <taxon>Bacteria</taxon>
        <taxon>Pseudomonadati</taxon>
        <taxon>Thermodesulfobacteriota</taxon>
        <taxon>Desulfobacteria</taxon>
        <taxon>Desulfobacterales</taxon>
        <taxon>Desulfobacteraceae</taxon>
        <taxon>Desulfobotulus</taxon>
    </lineage>
</organism>
<proteinExistence type="predicted"/>
<name>A0A5S5MBK4_9BACT</name>
<dbReference type="Proteomes" id="UP000321899">
    <property type="component" value="Unassembled WGS sequence"/>
</dbReference>
<protein>
    <submittedName>
        <fullName evidence="1">Uncharacterized protein</fullName>
    </submittedName>
</protein>
<evidence type="ECO:0000313" key="2">
    <source>
        <dbReference type="Proteomes" id="UP000321899"/>
    </source>
</evidence>
<keyword evidence="2" id="KW-1185">Reference proteome</keyword>
<accession>A0A5S5MBK4</accession>
<feature type="non-terminal residue" evidence="1">
    <location>
        <position position="1"/>
    </location>
</feature>
<reference evidence="1 2" key="1">
    <citation type="submission" date="2019-06" db="EMBL/GenBank/DDBJ databases">
        <title>Desulfobotulus mexicanus sp. nov., a novel sulfate-reducing bacterium isolated from the sediment of an alkaline crater lake in Mexico.</title>
        <authorList>
            <person name="Hirschler-Rea A."/>
        </authorList>
    </citation>
    <scope>NUCLEOTIDE SEQUENCE [LARGE SCALE GENOMIC DNA]</scope>
    <source>
        <strain evidence="1 2">PAR22N</strain>
    </source>
</reference>
<gene>
    <name evidence="1" type="ORF">FIM25_16850</name>
</gene>
<dbReference type="EMBL" id="VDMB01000060">
    <property type="protein sequence ID" value="TYT73113.1"/>
    <property type="molecule type" value="Genomic_DNA"/>
</dbReference>
<sequence>QKGGLDGARPRTWYPDNLRGRQFTQFISLGYHCFLMKKIKAVQARLRKKDPEKTKSLIKLEKQLENWLAQRSLAQILDWFDCIETTKVQTPMGSYRWSTESVARDRLFLKCLGVGTK</sequence>
<evidence type="ECO:0000313" key="1">
    <source>
        <dbReference type="EMBL" id="TYT73113.1"/>
    </source>
</evidence>
<comment type="caution">
    <text evidence="1">The sequence shown here is derived from an EMBL/GenBank/DDBJ whole genome shotgun (WGS) entry which is preliminary data.</text>
</comment>